<dbReference type="InterPro" id="IPR006979">
    <property type="entry name" value="Nre_C"/>
</dbReference>
<feature type="domain" description="Archaeal Nre C-terminal" evidence="3">
    <location>
        <begin position="306"/>
        <end position="404"/>
    </location>
</feature>
<name>A0A031LMG5_9CREN</name>
<dbReference type="InterPro" id="IPR006978">
    <property type="entry name" value="Nre_N"/>
</dbReference>
<feature type="domain" description="Archaeal Nre N-terminal" evidence="2">
    <location>
        <begin position="18"/>
        <end position="289"/>
    </location>
</feature>
<dbReference type="STRING" id="1160895.CM19_05500"/>
<dbReference type="RefSeq" id="WP_048099361.1">
    <property type="nucleotide sequence ID" value="NZ_JFZT01000039.1"/>
</dbReference>
<keyword evidence="5" id="KW-1185">Reference proteome</keyword>
<dbReference type="PANTHER" id="PTHR38136">
    <property type="entry name" value="DNA REPAIR PROTEIN"/>
    <property type="match status" value="1"/>
</dbReference>
<dbReference type="OrthoDB" id="6609at2157"/>
<accession>A0A031LMG5</accession>
<dbReference type="GO" id="GO:0006281">
    <property type="term" value="P:DNA repair"/>
    <property type="evidence" value="ECO:0007669"/>
    <property type="project" value="UniProtKB-UniRule"/>
</dbReference>
<keyword evidence="1" id="KW-0234">DNA repair</keyword>
<comment type="function">
    <text evidence="1">Involved in DNA damage repair.</text>
</comment>
<dbReference type="InterPro" id="IPR033167">
    <property type="entry name" value="Nre"/>
</dbReference>
<sequence>MRKIPAELCVRCKGNKHLCGLSSCPIVERFRTIVNITLKVSAKESIDGSTPPSVVVGESSYPRVSLLFNVPPGVSGEDAREYENPKDWWGKRSIYEILNLRSSMISNVLKTKVDDVWKLYEREISLTTVSENPVLSMSKVNGEIKPSLKFDGYLMPRGPSINSADIKVIENPKLSRLMEKMIFDDVKASEGVIELYKNNHDLYKIINALSMGLLGRKKSRKLVPTRWAITAVDSVVGKDLLSKVREYDSINEVEVYFQQYLGNIFHVILYPSSYRVAWIEIWHPLSLWSNELVISELSENYWGVYDFMDGGYMAARLAVLESLENRKRSAGVIIVREITKDYFAPLGNWHIRETVRRAMQNKIATLDSLSKGIEFVESRLSKGVNLKSLKSVNGILTQRAIDSFLDYQGKH</sequence>
<proteinExistence type="inferred from homology"/>
<dbReference type="EMBL" id="JFZT01000039">
    <property type="protein sequence ID" value="EZQ06828.1"/>
    <property type="molecule type" value="Genomic_DNA"/>
</dbReference>
<evidence type="ECO:0000259" key="2">
    <source>
        <dbReference type="Pfam" id="PF04894"/>
    </source>
</evidence>
<comment type="caution">
    <text evidence="4">The sequence shown here is derived from an EMBL/GenBank/DDBJ whole genome shotgun (WGS) entry which is preliminary data.</text>
</comment>
<comment type="caution">
    <text evidence="1">Lacks conserved residue(s) required for the propagation of feature annotation.</text>
</comment>
<dbReference type="Pfam" id="PF04894">
    <property type="entry name" value="Nre_N"/>
    <property type="match status" value="1"/>
</dbReference>
<evidence type="ECO:0000259" key="3">
    <source>
        <dbReference type="Pfam" id="PF04895"/>
    </source>
</evidence>
<dbReference type="AlphaFoldDB" id="A0A031LMG5"/>
<keyword evidence="1" id="KW-0227">DNA damage</keyword>
<protein>
    <recommendedName>
        <fullName evidence="1">DNA repair protein</fullName>
    </recommendedName>
</protein>
<dbReference type="HAMAP" id="MF_02096">
    <property type="entry name" value="Nre"/>
    <property type="match status" value="1"/>
</dbReference>
<evidence type="ECO:0000256" key="1">
    <source>
        <dbReference type="HAMAP-Rule" id="MF_02096"/>
    </source>
</evidence>
<comment type="similarity">
    <text evidence="1">Belongs to the Nre family.</text>
</comment>
<evidence type="ECO:0000313" key="4">
    <source>
        <dbReference type="EMBL" id="EZQ06828.1"/>
    </source>
</evidence>
<dbReference type="Proteomes" id="UP000024332">
    <property type="component" value="Unassembled WGS sequence"/>
</dbReference>
<dbReference type="Pfam" id="PF04895">
    <property type="entry name" value="Nre_C"/>
    <property type="match status" value="1"/>
</dbReference>
<organism evidence="4 5">
    <name type="scientific">Candidatus Acidianus copahuensis</name>
    <dbReference type="NCBI Taxonomy" id="1160895"/>
    <lineage>
        <taxon>Archaea</taxon>
        <taxon>Thermoproteota</taxon>
        <taxon>Thermoprotei</taxon>
        <taxon>Sulfolobales</taxon>
        <taxon>Sulfolobaceae</taxon>
        <taxon>Acidianus</taxon>
    </lineage>
</organism>
<dbReference type="PANTHER" id="PTHR38136:SF3">
    <property type="entry name" value="DNA REPAIR PROTEIN"/>
    <property type="match status" value="1"/>
</dbReference>
<reference evidence="4 5" key="1">
    <citation type="submission" date="2014-03" db="EMBL/GenBank/DDBJ databases">
        <title>Draft genome sequence of the novel thermoacidophilic archaea Acidianus copahuensis ALE1 strain, isolated from Copahue volcanic area in Neuquen Argentina.</title>
        <authorList>
            <person name="Urbieta M.S."/>
            <person name="Rascovan N."/>
            <person name="Castro C."/>
            <person name="Revale S."/>
            <person name="Giaveno M.A."/>
            <person name="Vazquez M.P."/>
            <person name="Donati E.R."/>
        </authorList>
    </citation>
    <scope>NUCLEOTIDE SEQUENCE [LARGE SCALE GENOMIC DNA]</scope>
    <source>
        <strain evidence="4 5">ALE1</strain>
    </source>
</reference>
<evidence type="ECO:0000313" key="5">
    <source>
        <dbReference type="Proteomes" id="UP000024332"/>
    </source>
</evidence>
<gene>
    <name evidence="4" type="ORF">CM19_05500</name>
</gene>